<dbReference type="Gene3D" id="2.40.110.20">
    <property type="match status" value="1"/>
</dbReference>
<dbReference type="SUPFAM" id="SSF47203">
    <property type="entry name" value="Acyl-CoA dehydrogenase C-terminal domain-like"/>
    <property type="match status" value="1"/>
</dbReference>
<dbReference type="InterPro" id="IPR006089">
    <property type="entry name" value="Acyl-CoA_DH_CS"/>
</dbReference>
<dbReference type="InterPro" id="IPR041504">
    <property type="entry name" value="AidB_N"/>
</dbReference>
<name>A0A858ZVV3_9BURK</name>
<evidence type="ECO:0000256" key="4">
    <source>
        <dbReference type="ARBA" id="ARBA00022827"/>
    </source>
</evidence>
<dbReference type="RefSeq" id="WP_013721644.1">
    <property type="nucleotide sequence ID" value="NZ_CP051298.1"/>
</dbReference>
<reference evidence="8 9" key="1">
    <citation type="submission" date="2020-05" db="EMBL/GenBank/DDBJ databases">
        <title>Complete genome sequence of Alicycliphilus denitrificans DP3.</title>
        <authorList>
            <person name="Chen X."/>
        </authorList>
    </citation>
    <scope>NUCLEOTIDE SEQUENCE [LARGE SCALE GENOMIC DNA]</scope>
    <source>
        <strain evidence="8 9">DP3</strain>
    </source>
</reference>
<evidence type="ECO:0000256" key="2">
    <source>
        <dbReference type="ARBA" id="ARBA00009347"/>
    </source>
</evidence>
<gene>
    <name evidence="8" type="ORF">HF896_16370</name>
</gene>
<dbReference type="AlphaFoldDB" id="A0A858ZVV3"/>
<dbReference type="PROSITE" id="PS00073">
    <property type="entry name" value="ACYL_COA_DH_2"/>
    <property type="match status" value="1"/>
</dbReference>
<dbReference type="PANTHER" id="PTHR42707">
    <property type="entry name" value="ACYL-COA DEHYDROGENASE"/>
    <property type="match status" value="1"/>
</dbReference>
<keyword evidence="4" id="KW-0274">FAD</keyword>
<feature type="domain" description="Adaptive response protein AidB N-terminal" evidence="7">
    <location>
        <begin position="29"/>
        <end position="187"/>
    </location>
</feature>
<comment type="similarity">
    <text evidence="2">Belongs to the acyl-CoA dehydrogenase family.</text>
</comment>
<dbReference type="InterPro" id="IPR006091">
    <property type="entry name" value="Acyl-CoA_Oxase/DH_mid-dom"/>
</dbReference>
<accession>A0A858ZVV3</accession>
<feature type="domain" description="Acyl-CoA dehydrogenase/oxidase C-terminal" evidence="5">
    <location>
        <begin position="305"/>
        <end position="460"/>
    </location>
</feature>
<dbReference type="OMA" id="EMEHIAF"/>
<sequence>MTFLPRYSAFAKPRPATSRQSSDKLASDCAGLDFFEIDPGLQQLLPLYVPQAELQYFLPHLKRLGQLAGGRLNELATVADKHGPVLHARSRWGEDEDWVEYHPAYQEMEHIAFEQFQFHAMTHRPGAMGYPGTLSPVTKYAFQYLFVQSEFGQMCPISVTDTSIHLIRKFGSEELKARLLPRMLAEKLEDLWKGTQFMTEKAGGSDVGQVETTARLIDGQWHLFGEKWFSSHVDADVALILARPENAPAGTRGLALFAMPRQREDGSRNSYRIVRLKDKLGTRSMASGELRIEGAFAYLVGDPTRGLKQMMEQVNLSRLSHAVRAAAMMRRCLNEALQAASNRHAFGQRVMDYPLMQRQLLKIMVPTEAALSVTLATADMMAKGYAGDKQAAAALRLLTPLLKLRTCRDNITVATGAMEVRGGNGYIEDFVNARLVRDAHIGVLWEGTSNINALDAIGRAVRKDRAHLALQAVLREKLHGVQHSAPDMARQLGHALDQAIALAETVATRPEFENETRRAASAVYYAAAAVLLAWEATQPGVDGRRLLLADAVLRTHLLAADPMAAPSTLTHPREAALLGSARLSLQEAREFLAPAQRTATAPAAAAQPELVG</sequence>
<evidence type="ECO:0000259" key="7">
    <source>
        <dbReference type="Pfam" id="PF18158"/>
    </source>
</evidence>
<dbReference type="Gene3D" id="1.20.140.10">
    <property type="entry name" value="Butyryl-CoA Dehydrogenase, subunit A, domain 3"/>
    <property type="match status" value="1"/>
</dbReference>
<comment type="cofactor">
    <cofactor evidence="1">
        <name>FAD</name>
        <dbReference type="ChEBI" id="CHEBI:57692"/>
    </cofactor>
</comment>
<evidence type="ECO:0000313" key="9">
    <source>
        <dbReference type="Proteomes" id="UP000500755"/>
    </source>
</evidence>
<dbReference type="EMBL" id="CP051298">
    <property type="protein sequence ID" value="QKD45086.1"/>
    <property type="molecule type" value="Genomic_DNA"/>
</dbReference>
<evidence type="ECO:0000313" key="8">
    <source>
        <dbReference type="EMBL" id="QKD45086.1"/>
    </source>
</evidence>
<dbReference type="SUPFAM" id="SSF56645">
    <property type="entry name" value="Acyl-CoA dehydrogenase NM domain-like"/>
    <property type="match status" value="1"/>
</dbReference>
<dbReference type="PANTHER" id="PTHR42707:SF2">
    <property type="entry name" value="ACD11 DEHYDROGENASE"/>
    <property type="match status" value="1"/>
</dbReference>
<dbReference type="InterPro" id="IPR052904">
    <property type="entry name" value="Acyl-CoA_dehydrogenase-like"/>
</dbReference>
<dbReference type="Pfam" id="PF18158">
    <property type="entry name" value="AidB_N"/>
    <property type="match status" value="1"/>
</dbReference>
<evidence type="ECO:0000259" key="6">
    <source>
        <dbReference type="Pfam" id="PF02770"/>
    </source>
</evidence>
<dbReference type="InterPro" id="IPR009075">
    <property type="entry name" value="AcylCo_DH/oxidase_C"/>
</dbReference>
<evidence type="ECO:0000259" key="5">
    <source>
        <dbReference type="Pfam" id="PF00441"/>
    </source>
</evidence>
<dbReference type="GO" id="GO:0003995">
    <property type="term" value="F:acyl-CoA dehydrogenase activity"/>
    <property type="evidence" value="ECO:0007669"/>
    <property type="project" value="InterPro"/>
</dbReference>
<evidence type="ECO:0000256" key="1">
    <source>
        <dbReference type="ARBA" id="ARBA00001974"/>
    </source>
</evidence>
<dbReference type="Pfam" id="PF02770">
    <property type="entry name" value="Acyl-CoA_dh_M"/>
    <property type="match status" value="1"/>
</dbReference>
<protein>
    <submittedName>
        <fullName evidence="8">DNA alkylation response protein</fullName>
    </submittedName>
</protein>
<dbReference type="Gene3D" id="6.10.250.600">
    <property type="match status" value="1"/>
</dbReference>
<dbReference type="Proteomes" id="UP000500755">
    <property type="component" value="Chromosome"/>
</dbReference>
<feature type="domain" description="Acyl-CoA oxidase/dehydrogenase middle" evidence="6">
    <location>
        <begin position="197"/>
        <end position="293"/>
    </location>
</feature>
<proteinExistence type="inferred from homology"/>
<organism evidence="8 9">
    <name type="scientific">Alicycliphilus denitrificans</name>
    <dbReference type="NCBI Taxonomy" id="179636"/>
    <lineage>
        <taxon>Bacteria</taxon>
        <taxon>Pseudomonadati</taxon>
        <taxon>Pseudomonadota</taxon>
        <taxon>Betaproteobacteria</taxon>
        <taxon>Burkholderiales</taxon>
        <taxon>Comamonadaceae</taxon>
        <taxon>Alicycliphilus</taxon>
    </lineage>
</organism>
<evidence type="ECO:0000256" key="3">
    <source>
        <dbReference type="ARBA" id="ARBA00022630"/>
    </source>
</evidence>
<dbReference type="Pfam" id="PF00441">
    <property type="entry name" value="Acyl-CoA_dh_1"/>
    <property type="match status" value="1"/>
</dbReference>
<dbReference type="InterPro" id="IPR036250">
    <property type="entry name" value="AcylCo_DH-like_C"/>
</dbReference>
<dbReference type="InterPro" id="IPR009100">
    <property type="entry name" value="AcylCoA_DH/oxidase_NM_dom_sf"/>
</dbReference>
<keyword evidence="3" id="KW-0285">Flavoprotein</keyword>